<dbReference type="Proteomes" id="UP001642484">
    <property type="component" value="Unassembled WGS sequence"/>
</dbReference>
<evidence type="ECO:0000259" key="1">
    <source>
        <dbReference type="SMART" id="SM00225"/>
    </source>
</evidence>
<feature type="domain" description="BTB" evidence="1">
    <location>
        <begin position="21"/>
        <end position="117"/>
    </location>
</feature>
<dbReference type="SMART" id="SM00225">
    <property type="entry name" value="BTB"/>
    <property type="match status" value="2"/>
</dbReference>
<sequence>MAVSVTVLLLEQCLKSCEDESDMVLAVTEGKLRCHWQLLSARCPALDVQSKASKAFDSEDRAVVQALLQWIYTGKMDLKLVHGREAEISSDRVAQLAQLLGMRDLVAMRQRLVRSWRREPSRGCIEPDLLRAYDQRSLSNTWFLCDAEGDGQLVYAGFLPLLAKASSFFSAMLSSRWTEKPTGSNKTEFKVGWDASVVERMIRFLHGGPSFVRNSHDLDQAAHCADFFGMPCLLAQSHNWIIEHLDRETAPRLWSYVESQPRLCLDWFQDRIFNEDTCMDADDACPVAILAGFDFHIQEFSAMADGDLDNWIPLFDLTPSLMFRLVASGGLDVHTSYLKLVISKFVCHKAPQEDQKATLRKLLPPAVLFNRELRDQVLGRASSSLRDFM</sequence>
<proteinExistence type="predicted"/>
<gene>
    <name evidence="2" type="ORF">CCMP2556_LOCUS3066</name>
</gene>
<feature type="domain" description="BTB" evidence="1">
    <location>
        <begin position="141"/>
        <end position="245"/>
    </location>
</feature>
<dbReference type="InterPro" id="IPR011333">
    <property type="entry name" value="SKP1/BTB/POZ_sf"/>
</dbReference>
<organism evidence="2 3">
    <name type="scientific">Durusdinium trenchii</name>
    <dbReference type="NCBI Taxonomy" id="1381693"/>
    <lineage>
        <taxon>Eukaryota</taxon>
        <taxon>Sar</taxon>
        <taxon>Alveolata</taxon>
        <taxon>Dinophyceae</taxon>
        <taxon>Suessiales</taxon>
        <taxon>Symbiodiniaceae</taxon>
        <taxon>Durusdinium</taxon>
    </lineage>
</organism>
<dbReference type="Pfam" id="PF00651">
    <property type="entry name" value="BTB"/>
    <property type="match status" value="2"/>
</dbReference>
<dbReference type="CDD" id="cd18186">
    <property type="entry name" value="BTB_POZ_ZBTB_KLHL-like"/>
    <property type="match status" value="2"/>
</dbReference>
<protein>
    <recommendedName>
        <fullName evidence="1">BTB domain-containing protein</fullName>
    </recommendedName>
</protein>
<accession>A0ABP0HSY4</accession>
<evidence type="ECO:0000313" key="3">
    <source>
        <dbReference type="Proteomes" id="UP001642484"/>
    </source>
</evidence>
<dbReference type="Gene3D" id="3.30.710.10">
    <property type="entry name" value="Potassium Channel Kv1.1, Chain A"/>
    <property type="match status" value="2"/>
</dbReference>
<dbReference type="SUPFAM" id="SSF54695">
    <property type="entry name" value="POZ domain"/>
    <property type="match status" value="2"/>
</dbReference>
<comment type="caution">
    <text evidence="2">The sequence shown here is derived from an EMBL/GenBank/DDBJ whole genome shotgun (WGS) entry which is preliminary data.</text>
</comment>
<dbReference type="EMBL" id="CAXAMN010001170">
    <property type="protein sequence ID" value="CAK8992962.1"/>
    <property type="molecule type" value="Genomic_DNA"/>
</dbReference>
<evidence type="ECO:0000313" key="2">
    <source>
        <dbReference type="EMBL" id="CAK8992962.1"/>
    </source>
</evidence>
<reference evidence="2 3" key="1">
    <citation type="submission" date="2024-02" db="EMBL/GenBank/DDBJ databases">
        <authorList>
            <person name="Chen Y."/>
            <person name="Shah S."/>
            <person name="Dougan E. K."/>
            <person name="Thang M."/>
            <person name="Chan C."/>
        </authorList>
    </citation>
    <scope>NUCLEOTIDE SEQUENCE [LARGE SCALE GENOMIC DNA]</scope>
</reference>
<name>A0ABP0HSY4_9DINO</name>
<keyword evidence="3" id="KW-1185">Reference proteome</keyword>
<dbReference type="InterPro" id="IPR000210">
    <property type="entry name" value="BTB/POZ_dom"/>
</dbReference>